<feature type="transmembrane region" description="Helical" evidence="2">
    <location>
        <begin position="255"/>
        <end position="272"/>
    </location>
</feature>
<evidence type="ECO:0000256" key="1">
    <source>
        <dbReference type="ARBA" id="ARBA00038494"/>
    </source>
</evidence>
<name>A0ABT4XNH4_9RHOB</name>
<feature type="transmembrane region" description="Helical" evidence="2">
    <location>
        <begin position="232"/>
        <end position="249"/>
    </location>
</feature>
<keyword evidence="2" id="KW-1133">Transmembrane helix</keyword>
<comment type="caution">
    <text evidence="4">The sequence shown here is derived from an EMBL/GenBank/DDBJ whole genome shotgun (WGS) entry which is preliminary data.</text>
</comment>
<dbReference type="InterPro" id="IPR001173">
    <property type="entry name" value="Glyco_trans_2-like"/>
</dbReference>
<dbReference type="GO" id="GO:0016757">
    <property type="term" value="F:glycosyltransferase activity"/>
    <property type="evidence" value="ECO:0007669"/>
    <property type="project" value="UniProtKB-KW"/>
</dbReference>
<dbReference type="PANTHER" id="PTHR43630:SF2">
    <property type="entry name" value="GLYCOSYLTRANSFERASE"/>
    <property type="match status" value="1"/>
</dbReference>
<keyword evidence="2" id="KW-0812">Transmembrane</keyword>
<dbReference type="EMBL" id="JAQIOY010000001">
    <property type="protein sequence ID" value="MDA7423502.1"/>
    <property type="molecule type" value="Genomic_DNA"/>
</dbReference>
<dbReference type="Gene3D" id="3.90.550.10">
    <property type="entry name" value="Spore Coat Polysaccharide Biosynthesis Protein SpsA, Chain A"/>
    <property type="match status" value="1"/>
</dbReference>
<evidence type="ECO:0000313" key="4">
    <source>
        <dbReference type="EMBL" id="MDA7423502.1"/>
    </source>
</evidence>
<dbReference type="RefSeq" id="WP_271430850.1">
    <property type="nucleotide sequence ID" value="NZ_JAQIOY010000001.1"/>
</dbReference>
<dbReference type="SUPFAM" id="SSF53448">
    <property type="entry name" value="Nucleotide-diphospho-sugar transferases"/>
    <property type="match status" value="1"/>
</dbReference>
<protein>
    <submittedName>
        <fullName evidence="4">Glycosyltransferase</fullName>
        <ecNumber evidence="4">2.4.-.-</ecNumber>
    </submittedName>
</protein>
<keyword evidence="5" id="KW-1185">Reference proteome</keyword>
<organism evidence="4 5">
    <name type="scientific">Thalassococcus lentus</name>
    <dbReference type="NCBI Taxonomy" id="1210524"/>
    <lineage>
        <taxon>Bacteria</taxon>
        <taxon>Pseudomonadati</taxon>
        <taxon>Pseudomonadota</taxon>
        <taxon>Alphaproteobacteria</taxon>
        <taxon>Rhodobacterales</taxon>
        <taxon>Roseobacteraceae</taxon>
        <taxon>Thalassococcus</taxon>
    </lineage>
</organism>
<feature type="domain" description="Glycosyltransferase 2-like" evidence="3">
    <location>
        <begin position="6"/>
        <end position="115"/>
    </location>
</feature>
<dbReference type="EC" id="2.4.-.-" evidence="4"/>
<keyword evidence="4" id="KW-0328">Glycosyltransferase</keyword>
<evidence type="ECO:0000259" key="3">
    <source>
        <dbReference type="Pfam" id="PF00535"/>
    </source>
</evidence>
<proteinExistence type="inferred from homology"/>
<dbReference type="InterPro" id="IPR029044">
    <property type="entry name" value="Nucleotide-diphossugar_trans"/>
</dbReference>
<evidence type="ECO:0000256" key="2">
    <source>
        <dbReference type="SAM" id="Phobius"/>
    </source>
</evidence>
<comment type="similarity">
    <text evidence="1">Belongs to the glycosyltransferase 2 family. WaaE/KdtX subfamily.</text>
</comment>
<dbReference type="Pfam" id="PF00535">
    <property type="entry name" value="Glycos_transf_2"/>
    <property type="match status" value="1"/>
</dbReference>
<keyword evidence="4" id="KW-0808">Transferase</keyword>
<dbReference type="PANTHER" id="PTHR43630">
    <property type="entry name" value="POLY-BETA-1,6-N-ACETYL-D-GLUCOSAMINE SYNTHASE"/>
    <property type="match status" value="1"/>
</dbReference>
<evidence type="ECO:0000313" key="5">
    <source>
        <dbReference type="Proteomes" id="UP001210720"/>
    </source>
</evidence>
<gene>
    <name evidence="4" type="ORF">PFY00_02065</name>
</gene>
<sequence>MTPVDVVLIGRNEGQRLIACLESVQGQARQVVYVDSGSTDNSISEAEARGAKVVNLDMSIPFTAARARNAGFDALDNPEFVQFIDGDCALVPGYIDKARAHLEANPQVGMVTGWRSEIFPDASPYNQICDWEWHRPAGEILACGGDMMVRASLWRDVGGMNAQVIAAEDDEICCRFRKAGWTLQRIPHDMTRHDAAMLRFGQWWSRAVRTGHGFAQVGHLQPGYFSKERMRVILFALWLPLIAITSIASGLFSPMAFWVLVPVVGAYAFSYWRGLQGLIRDQQPKEMAPRMALLLSLSKFPNLIGMLRFHMRRLSGRDMRIIEYK</sequence>
<dbReference type="Proteomes" id="UP001210720">
    <property type="component" value="Unassembled WGS sequence"/>
</dbReference>
<reference evidence="4 5" key="1">
    <citation type="submission" date="2023-01" db="EMBL/GenBank/DDBJ databases">
        <title>Thalassococcus onchidii sp. nov., isolated from a marine invertebrate from the South China Sea.</title>
        <authorList>
            <person name="Xu S."/>
            <person name="Liu Z."/>
            <person name="Xu Y."/>
        </authorList>
    </citation>
    <scope>NUCLEOTIDE SEQUENCE [LARGE SCALE GENOMIC DNA]</scope>
    <source>
        <strain evidence="4 5">KCTC 32084</strain>
    </source>
</reference>
<accession>A0ABT4XNH4</accession>
<keyword evidence="2" id="KW-0472">Membrane</keyword>